<name>A0A517X064_9PLAN</name>
<feature type="coiled-coil region" evidence="1">
    <location>
        <begin position="63"/>
        <end position="90"/>
    </location>
</feature>
<sequence length="102" mass="11461">MTSNDTTPATKADIEAVLSKLDTLATKDALSQLEERWTGQMTDGFAVVNERLDVLNKDMLAIVNNLANNFNKINDRLEDHETRIGQLEEGNRQILRPEMTTS</sequence>
<evidence type="ECO:0000313" key="2">
    <source>
        <dbReference type="EMBL" id="QDU10895.1"/>
    </source>
</evidence>
<dbReference type="Gene3D" id="1.10.287.1060">
    <property type="entry name" value="ESAT-6-like"/>
    <property type="match status" value="1"/>
</dbReference>
<protein>
    <submittedName>
        <fullName evidence="2">Uncharacterized protein</fullName>
    </submittedName>
</protein>
<evidence type="ECO:0000313" key="3">
    <source>
        <dbReference type="Proteomes" id="UP000318384"/>
    </source>
</evidence>
<dbReference type="InterPro" id="IPR036689">
    <property type="entry name" value="ESAT-6-like_sf"/>
</dbReference>
<reference evidence="2 3" key="1">
    <citation type="submission" date="2019-03" db="EMBL/GenBank/DDBJ databases">
        <title>Deep-cultivation of Planctomycetes and their phenomic and genomic characterization uncovers novel biology.</title>
        <authorList>
            <person name="Wiegand S."/>
            <person name="Jogler M."/>
            <person name="Boedeker C."/>
            <person name="Pinto D."/>
            <person name="Vollmers J."/>
            <person name="Rivas-Marin E."/>
            <person name="Kohn T."/>
            <person name="Peeters S.H."/>
            <person name="Heuer A."/>
            <person name="Rast P."/>
            <person name="Oberbeckmann S."/>
            <person name="Bunk B."/>
            <person name="Jeske O."/>
            <person name="Meyerdierks A."/>
            <person name="Storesund J.E."/>
            <person name="Kallscheuer N."/>
            <person name="Luecker S."/>
            <person name="Lage O.M."/>
            <person name="Pohl T."/>
            <person name="Merkel B.J."/>
            <person name="Hornburger P."/>
            <person name="Mueller R.-W."/>
            <person name="Bruemmer F."/>
            <person name="Labrenz M."/>
            <person name="Spormann A.M."/>
            <person name="Op den Camp H."/>
            <person name="Overmann J."/>
            <person name="Amann R."/>
            <person name="Jetten M.S.M."/>
            <person name="Mascher T."/>
            <person name="Medema M.H."/>
            <person name="Devos D.P."/>
            <person name="Kaster A.-K."/>
            <person name="Ovreas L."/>
            <person name="Rohde M."/>
            <person name="Galperin M.Y."/>
            <person name="Jogler C."/>
        </authorList>
    </citation>
    <scope>NUCLEOTIDE SEQUENCE [LARGE SCALE GENOMIC DNA]</scope>
    <source>
        <strain evidence="2 3">V202</strain>
    </source>
</reference>
<keyword evidence="3" id="KW-1185">Reference proteome</keyword>
<proteinExistence type="predicted"/>
<evidence type="ECO:0000256" key="1">
    <source>
        <dbReference type="SAM" id="Coils"/>
    </source>
</evidence>
<gene>
    <name evidence="2" type="ORF">V202x_43080</name>
</gene>
<dbReference type="SUPFAM" id="SSF140453">
    <property type="entry name" value="EsxAB dimer-like"/>
    <property type="match status" value="1"/>
</dbReference>
<accession>A0A517X064</accession>
<dbReference type="AlphaFoldDB" id="A0A517X064"/>
<dbReference type="Proteomes" id="UP000318384">
    <property type="component" value="Chromosome"/>
</dbReference>
<organism evidence="2 3">
    <name type="scientific">Gimesia aquarii</name>
    <dbReference type="NCBI Taxonomy" id="2527964"/>
    <lineage>
        <taxon>Bacteria</taxon>
        <taxon>Pseudomonadati</taxon>
        <taxon>Planctomycetota</taxon>
        <taxon>Planctomycetia</taxon>
        <taxon>Planctomycetales</taxon>
        <taxon>Planctomycetaceae</taxon>
        <taxon>Gimesia</taxon>
    </lineage>
</organism>
<keyword evidence="1" id="KW-0175">Coiled coil</keyword>
<dbReference type="EMBL" id="CP037422">
    <property type="protein sequence ID" value="QDU10895.1"/>
    <property type="molecule type" value="Genomic_DNA"/>
</dbReference>
<dbReference type="RefSeq" id="WP_145178764.1">
    <property type="nucleotide sequence ID" value="NZ_CP037422.1"/>
</dbReference>